<comment type="similarity">
    <text evidence="10">Belongs to the ELO family.</text>
</comment>
<feature type="transmembrane region" description="Helical" evidence="10">
    <location>
        <begin position="133"/>
        <end position="155"/>
    </location>
</feature>
<dbReference type="GO" id="GO:0034625">
    <property type="term" value="P:fatty acid elongation, monounsaturated fatty acid"/>
    <property type="evidence" value="ECO:0007669"/>
    <property type="project" value="TreeGrafter"/>
</dbReference>
<keyword evidence="8 10" id="KW-0472">Membrane</keyword>
<dbReference type="EC" id="2.3.1.199" evidence="10"/>
<dbReference type="Pfam" id="PF01151">
    <property type="entry name" value="ELO"/>
    <property type="match status" value="1"/>
</dbReference>
<comment type="subcellular location">
    <subcellularLocation>
        <location evidence="1">Membrane</location>
        <topology evidence="1">Multi-pass membrane protein</topology>
    </subcellularLocation>
</comment>
<dbReference type="Proteomes" id="UP000789524">
    <property type="component" value="Unassembled WGS sequence"/>
</dbReference>
<dbReference type="GO" id="GO:0005789">
    <property type="term" value="C:endoplasmic reticulum membrane"/>
    <property type="evidence" value="ECO:0007669"/>
    <property type="project" value="TreeGrafter"/>
</dbReference>
<dbReference type="GO" id="GO:0009922">
    <property type="term" value="F:fatty acid elongase activity"/>
    <property type="evidence" value="ECO:0007669"/>
    <property type="project" value="UniProtKB-EC"/>
</dbReference>
<dbReference type="OrthoDB" id="10259681at2759"/>
<comment type="caution">
    <text evidence="11">The sequence shown here is derived from an EMBL/GenBank/DDBJ whole genome shotgun (WGS) entry which is preliminary data.</text>
</comment>
<feature type="transmembrane region" description="Helical" evidence="10">
    <location>
        <begin position="103"/>
        <end position="121"/>
    </location>
</feature>
<accession>A0A8J2QDW2</accession>
<name>A0A8J2QDW2_9NEOP</name>
<evidence type="ECO:0000256" key="9">
    <source>
        <dbReference type="ARBA" id="ARBA00023160"/>
    </source>
</evidence>
<sequence length="230" mass="26815">MESTMSYNLDITPNYSYIFEFENEFIHQNSRKWMTENWTVAFYYVGIYMAFIFGGQYYMQNRPRFELRRTLIIWNCMLAAFSIMGACRTLPEFIHVLRNQGFYHSICVPSVMYSYYALVSMGKYPPKMLAMTITVLQLTQMIVGCAINVSAHNYLSSVPPRACGISQINIKLSTAMYFSYFVLFSQFFYKAYFSPKSGKKAKTEPIQDIPKVSKKIEPNSYPRQRNGVVH</sequence>
<keyword evidence="2 10" id="KW-0444">Lipid biosynthesis</keyword>
<dbReference type="GO" id="GO:0034626">
    <property type="term" value="P:fatty acid elongation, polyunsaturated fatty acid"/>
    <property type="evidence" value="ECO:0007669"/>
    <property type="project" value="TreeGrafter"/>
</dbReference>
<evidence type="ECO:0000256" key="7">
    <source>
        <dbReference type="ARBA" id="ARBA00023098"/>
    </source>
</evidence>
<organism evidence="11 12">
    <name type="scientific">Danaus chrysippus</name>
    <name type="common">African queen</name>
    <dbReference type="NCBI Taxonomy" id="151541"/>
    <lineage>
        <taxon>Eukaryota</taxon>
        <taxon>Metazoa</taxon>
        <taxon>Ecdysozoa</taxon>
        <taxon>Arthropoda</taxon>
        <taxon>Hexapoda</taxon>
        <taxon>Insecta</taxon>
        <taxon>Pterygota</taxon>
        <taxon>Neoptera</taxon>
        <taxon>Endopterygota</taxon>
        <taxon>Lepidoptera</taxon>
        <taxon>Glossata</taxon>
        <taxon>Ditrysia</taxon>
        <taxon>Papilionoidea</taxon>
        <taxon>Nymphalidae</taxon>
        <taxon>Danainae</taxon>
        <taxon>Danaini</taxon>
        <taxon>Danaina</taxon>
        <taxon>Danaus</taxon>
        <taxon>Anosia</taxon>
    </lineage>
</organism>
<evidence type="ECO:0000256" key="5">
    <source>
        <dbReference type="ARBA" id="ARBA00022832"/>
    </source>
</evidence>
<dbReference type="GO" id="GO:0030148">
    <property type="term" value="P:sphingolipid biosynthetic process"/>
    <property type="evidence" value="ECO:0007669"/>
    <property type="project" value="TreeGrafter"/>
</dbReference>
<evidence type="ECO:0000256" key="3">
    <source>
        <dbReference type="ARBA" id="ARBA00022679"/>
    </source>
</evidence>
<keyword evidence="3 10" id="KW-0808">Transferase</keyword>
<evidence type="ECO:0000256" key="6">
    <source>
        <dbReference type="ARBA" id="ARBA00022989"/>
    </source>
</evidence>
<protein>
    <recommendedName>
        <fullName evidence="10">Elongation of very long chain fatty acids protein</fullName>
        <ecNumber evidence="10">2.3.1.199</ecNumber>
    </recommendedName>
    <alternativeName>
        <fullName evidence="10">Very-long-chain 3-oxoacyl-CoA synthase</fullName>
    </alternativeName>
</protein>
<evidence type="ECO:0000256" key="10">
    <source>
        <dbReference type="RuleBase" id="RU361115"/>
    </source>
</evidence>
<keyword evidence="7 10" id="KW-0443">Lipid metabolism</keyword>
<reference evidence="11" key="1">
    <citation type="submission" date="2021-09" db="EMBL/GenBank/DDBJ databases">
        <authorList>
            <person name="Martin H S."/>
        </authorList>
    </citation>
    <scope>NUCLEOTIDE SEQUENCE</scope>
</reference>
<evidence type="ECO:0000256" key="8">
    <source>
        <dbReference type="ARBA" id="ARBA00023136"/>
    </source>
</evidence>
<evidence type="ECO:0000256" key="2">
    <source>
        <dbReference type="ARBA" id="ARBA00022516"/>
    </source>
</evidence>
<dbReference type="AlphaFoldDB" id="A0A8J2QDW2"/>
<dbReference type="GO" id="GO:0019367">
    <property type="term" value="P:fatty acid elongation, saturated fatty acid"/>
    <property type="evidence" value="ECO:0007669"/>
    <property type="project" value="TreeGrafter"/>
</dbReference>
<keyword evidence="6 10" id="KW-1133">Transmembrane helix</keyword>
<dbReference type="EMBL" id="CAKASE010000045">
    <property type="protein sequence ID" value="CAG9560730.1"/>
    <property type="molecule type" value="Genomic_DNA"/>
</dbReference>
<keyword evidence="9 10" id="KW-0275">Fatty acid biosynthesis</keyword>
<keyword evidence="4 10" id="KW-0812">Transmembrane</keyword>
<evidence type="ECO:0000256" key="4">
    <source>
        <dbReference type="ARBA" id="ARBA00022692"/>
    </source>
</evidence>
<proteinExistence type="inferred from homology"/>
<evidence type="ECO:0000313" key="12">
    <source>
        <dbReference type="Proteomes" id="UP000789524"/>
    </source>
</evidence>
<keyword evidence="5 10" id="KW-0276">Fatty acid metabolism</keyword>
<dbReference type="PANTHER" id="PTHR11157">
    <property type="entry name" value="FATTY ACID ACYL TRANSFERASE-RELATED"/>
    <property type="match status" value="1"/>
</dbReference>
<comment type="catalytic activity">
    <reaction evidence="10">
        <text>a very-long-chain acyl-CoA + malonyl-CoA + H(+) = a very-long-chain 3-oxoacyl-CoA + CO2 + CoA</text>
        <dbReference type="Rhea" id="RHEA:32727"/>
        <dbReference type="ChEBI" id="CHEBI:15378"/>
        <dbReference type="ChEBI" id="CHEBI:16526"/>
        <dbReference type="ChEBI" id="CHEBI:57287"/>
        <dbReference type="ChEBI" id="CHEBI:57384"/>
        <dbReference type="ChEBI" id="CHEBI:90725"/>
        <dbReference type="ChEBI" id="CHEBI:90736"/>
        <dbReference type="EC" id="2.3.1.199"/>
    </reaction>
</comment>
<dbReference type="GO" id="GO:0042761">
    <property type="term" value="P:very long-chain fatty acid biosynthetic process"/>
    <property type="evidence" value="ECO:0007669"/>
    <property type="project" value="TreeGrafter"/>
</dbReference>
<feature type="transmembrane region" description="Helical" evidence="10">
    <location>
        <begin position="175"/>
        <end position="193"/>
    </location>
</feature>
<gene>
    <name evidence="11" type="ORF">DCHRY22_LOCUS2344</name>
</gene>
<evidence type="ECO:0000256" key="1">
    <source>
        <dbReference type="ARBA" id="ARBA00004141"/>
    </source>
</evidence>
<keyword evidence="12" id="KW-1185">Reference proteome</keyword>
<feature type="transmembrane region" description="Helical" evidence="10">
    <location>
        <begin position="71"/>
        <end position="91"/>
    </location>
</feature>
<evidence type="ECO:0000313" key="11">
    <source>
        <dbReference type="EMBL" id="CAG9560730.1"/>
    </source>
</evidence>
<dbReference type="PANTHER" id="PTHR11157:SF17">
    <property type="entry name" value="ELONGATION OF VERY LONG CHAIN FATTY ACIDS PROTEIN 6"/>
    <property type="match status" value="1"/>
</dbReference>
<feature type="transmembrane region" description="Helical" evidence="10">
    <location>
        <begin position="41"/>
        <end position="59"/>
    </location>
</feature>
<dbReference type="InterPro" id="IPR002076">
    <property type="entry name" value="ELO_fam"/>
</dbReference>